<accession>A0ABV9PY25</accession>
<evidence type="ECO:0000313" key="3">
    <source>
        <dbReference type="Proteomes" id="UP001596002"/>
    </source>
</evidence>
<reference evidence="3" key="1">
    <citation type="journal article" date="2019" name="Int. J. Syst. Evol. Microbiol.">
        <title>The Global Catalogue of Microorganisms (GCM) 10K type strain sequencing project: providing services to taxonomists for standard genome sequencing and annotation.</title>
        <authorList>
            <consortium name="The Broad Institute Genomics Platform"/>
            <consortium name="The Broad Institute Genome Sequencing Center for Infectious Disease"/>
            <person name="Wu L."/>
            <person name="Ma J."/>
        </authorList>
    </citation>
    <scope>NUCLEOTIDE SEQUENCE [LARGE SCALE GENOMIC DNA]</scope>
    <source>
        <strain evidence="3">WYCCWR 12678</strain>
    </source>
</reference>
<feature type="transmembrane region" description="Helical" evidence="1">
    <location>
        <begin position="47"/>
        <end position="67"/>
    </location>
</feature>
<keyword evidence="3" id="KW-1185">Reference proteome</keyword>
<comment type="caution">
    <text evidence="2">The sequence shown here is derived from an EMBL/GenBank/DDBJ whole genome shotgun (WGS) entry which is preliminary data.</text>
</comment>
<proteinExistence type="predicted"/>
<protein>
    <submittedName>
        <fullName evidence="2">Uncharacterized protein</fullName>
    </submittedName>
</protein>
<gene>
    <name evidence="2" type="ORF">ACFO8Q_05650</name>
</gene>
<keyword evidence="1" id="KW-0812">Transmembrane</keyword>
<sequence>MNSENRQAAVSLSSVLLSFLASSHHWLHMGILLLLGGSTNMMATMSGVLWIRRFMIVATVFTVLVSLYRLYRHRNKRKWIFALTIASAFLSVSMILYTVSQFGW</sequence>
<evidence type="ECO:0000256" key="1">
    <source>
        <dbReference type="SAM" id="Phobius"/>
    </source>
</evidence>
<name>A0ABV9PY25_9BACL</name>
<feature type="transmembrane region" description="Helical" evidence="1">
    <location>
        <begin position="79"/>
        <end position="99"/>
    </location>
</feature>
<dbReference type="RefSeq" id="WP_380024745.1">
    <property type="nucleotide sequence ID" value="NZ_JBHSHC010000033.1"/>
</dbReference>
<keyword evidence="1" id="KW-0472">Membrane</keyword>
<keyword evidence="1" id="KW-1133">Transmembrane helix</keyword>
<organism evidence="2 3">
    <name type="scientific">Effusibacillus consociatus</name>
    <dbReference type="NCBI Taxonomy" id="1117041"/>
    <lineage>
        <taxon>Bacteria</taxon>
        <taxon>Bacillati</taxon>
        <taxon>Bacillota</taxon>
        <taxon>Bacilli</taxon>
        <taxon>Bacillales</taxon>
        <taxon>Alicyclobacillaceae</taxon>
        <taxon>Effusibacillus</taxon>
    </lineage>
</organism>
<dbReference type="Proteomes" id="UP001596002">
    <property type="component" value="Unassembled WGS sequence"/>
</dbReference>
<evidence type="ECO:0000313" key="2">
    <source>
        <dbReference type="EMBL" id="MFC4766851.1"/>
    </source>
</evidence>
<dbReference type="EMBL" id="JBHSHC010000033">
    <property type="protein sequence ID" value="MFC4766851.1"/>
    <property type="molecule type" value="Genomic_DNA"/>
</dbReference>